<accession>A0A0F9BGW3</accession>
<name>A0A0F9BGW3_9ZZZZ</name>
<sequence>DVGSAADATDGKLFVLNNAGTSSGLSNVSVNIAGTATMLGNPVDIMFTGNHLFVAEKSNGLVMRFDNILNSPSGDIAANLSYSFTAPESVAILPTWLNR</sequence>
<feature type="non-terminal residue" evidence="1">
    <location>
        <position position="1"/>
    </location>
</feature>
<gene>
    <name evidence="1" type="ORF">LCGC14_2790980</name>
</gene>
<proteinExistence type="predicted"/>
<comment type="caution">
    <text evidence="1">The sequence shown here is derived from an EMBL/GenBank/DDBJ whole genome shotgun (WGS) entry which is preliminary data.</text>
</comment>
<evidence type="ECO:0000313" key="1">
    <source>
        <dbReference type="EMBL" id="KKK83676.1"/>
    </source>
</evidence>
<dbReference type="AlphaFoldDB" id="A0A0F9BGW3"/>
<organism evidence="1">
    <name type="scientific">marine sediment metagenome</name>
    <dbReference type="NCBI Taxonomy" id="412755"/>
    <lineage>
        <taxon>unclassified sequences</taxon>
        <taxon>metagenomes</taxon>
        <taxon>ecological metagenomes</taxon>
    </lineage>
</organism>
<dbReference type="EMBL" id="LAZR01052110">
    <property type="protein sequence ID" value="KKK83676.1"/>
    <property type="molecule type" value="Genomic_DNA"/>
</dbReference>
<protein>
    <submittedName>
        <fullName evidence="1">Uncharacterized protein</fullName>
    </submittedName>
</protein>
<reference evidence="1" key="1">
    <citation type="journal article" date="2015" name="Nature">
        <title>Complex archaea that bridge the gap between prokaryotes and eukaryotes.</title>
        <authorList>
            <person name="Spang A."/>
            <person name="Saw J.H."/>
            <person name="Jorgensen S.L."/>
            <person name="Zaremba-Niedzwiedzka K."/>
            <person name="Martijn J."/>
            <person name="Lind A.E."/>
            <person name="van Eijk R."/>
            <person name="Schleper C."/>
            <person name="Guy L."/>
            <person name="Ettema T.J."/>
        </authorList>
    </citation>
    <scope>NUCLEOTIDE SEQUENCE</scope>
</reference>